<dbReference type="Pfam" id="PF13531">
    <property type="entry name" value="SBP_bac_11"/>
    <property type="match status" value="2"/>
</dbReference>
<accession>A0A517RF48</accession>
<proteinExistence type="inferred from homology"/>
<keyword evidence="5" id="KW-1133">Transmembrane helix</keyword>
<sequence length="554" mass="60039">MIYPCSDHRQQTTRFVSRRGKISSGMAFVGGSLAVLVIMLGVLIYAPPKENAETPVKTVQNSDDQPSATNESGEAESGSANQETESLVMYCAAGIKPPVAEAAAQFAAEEFGIPIQLQYGGSGTLLSNLQVAKKGDLYLAADTSYIKIAREKNLVKEAVPVAQMHPVIMVKKGNPKQIKSIDDLMKEGVTVSLANPDAASIGKLAKKELGKAGKWDALAKSARVFKPTVSEVANDVLLGAVDAGIVWDATVNQHADKVEMIEVPEFSEAIKNVTVGVLNSSAHPQEALMFARYLQAPEKGQKLFAAQGYQTVKGDTWEPHPQILLFSGGVNRLAIQDTLKEFEKREGVSINVVYNGCGILVGQINSGQRPDAYFACDTSYMVQVQPKFTLPLTVAETDMIIIVEKGNPKNIKSVYDLAGDDIKVGIAHHEQSALGALTKKLLGPLVQNDKSLYDAIQPNVKTNTPTADLLVNQLRTGSLDAAIVYRANISKVTDKLDVVEIKEGRPLAEQPIAILKSTKYPNLMQRLVDQLTSDSSRVIFESRGFRWRFTPEST</sequence>
<reference evidence="6 7" key="1">
    <citation type="submission" date="2019-02" db="EMBL/GenBank/DDBJ databases">
        <title>Deep-cultivation of Planctomycetes and their phenomic and genomic characterization uncovers novel biology.</title>
        <authorList>
            <person name="Wiegand S."/>
            <person name="Jogler M."/>
            <person name="Boedeker C."/>
            <person name="Pinto D."/>
            <person name="Vollmers J."/>
            <person name="Rivas-Marin E."/>
            <person name="Kohn T."/>
            <person name="Peeters S.H."/>
            <person name="Heuer A."/>
            <person name="Rast P."/>
            <person name="Oberbeckmann S."/>
            <person name="Bunk B."/>
            <person name="Jeske O."/>
            <person name="Meyerdierks A."/>
            <person name="Storesund J.E."/>
            <person name="Kallscheuer N."/>
            <person name="Luecker S."/>
            <person name="Lage O.M."/>
            <person name="Pohl T."/>
            <person name="Merkel B.J."/>
            <person name="Hornburger P."/>
            <person name="Mueller R.-W."/>
            <person name="Bruemmer F."/>
            <person name="Labrenz M."/>
            <person name="Spormann A.M."/>
            <person name="Op den Camp H."/>
            <person name="Overmann J."/>
            <person name="Amann R."/>
            <person name="Jetten M.S.M."/>
            <person name="Mascher T."/>
            <person name="Medema M.H."/>
            <person name="Devos D.P."/>
            <person name="Kaster A.-K."/>
            <person name="Ovreas L."/>
            <person name="Rohde M."/>
            <person name="Galperin M.Y."/>
            <person name="Jogler C."/>
        </authorList>
    </citation>
    <scope>NUCLEOTIDE SEQUENCE [LARGE SCALE GENOMIC DNA]</scope>
    <source>
        <strain evidence="6 7">Pan241w</strain>
    </source>
</reference>
<dbReference type="NCBIfam" id="TIGR01256">
    <property type="entry name" value="modA"/>
    <property type="match status" value="1"/>
</dbReference>
<keyword evidence="3" id="KW-0732">Signal</keyword>
<dbReference type="GO" id="GO:0015689">
    <property type="term" value="P:molybdate ion transport"/>
    <property type="evidence" value="ECO:0007669"/>
    <property type="project" value="InterPro"/>
</dbReference>
<evidence type="ECO:0000313" key="6">
    <source>
        <dbReference type="EMBL" id="QDT42503.1"/>
    </source>
</evidence>
<keyword evidence="5" id="KW-0472">Membrane</keyword>
<gene>
    <name evidence="6" type="ORF">Pan241w_25870</name>
</gene>
<evidence type="ECO:0000256" key="2">
    <source>
        <dbReference type="ARBA" id="ARBA00022723"/>
    </source>
</evidence>
<dbReference type="CDD" id="cd13517">
    <property type="entry name" value="PBP2_ModA3_like"/>
    <property type="match status" value="1"/>
</dbReference>
<evidence type="ECO:0000256" key="4">
    <source>
        <dbReference type="SAM" id="MobiDB-lite"/>
    </source>
</evidence>
<dbReference type="KEGG" id="gaz:Pan241w_25870"/>
<dbReference type="Proteomes" id="UP000317171">
    <property type="component" value="Chromosome"/>
</dbReference>
<dbReference type="GO" id="GO:0046872">
    <property type="term" value="F:metal ion binding"/>
    <property type="evidence" value="ECO:0007669"/>
    <property type="project" value="UniProtKB-KW"/>
</dbReference>
<protein>
    <submittedName>
        <fullName evidence="6">Binding protein</fullName>
    </submittedName>
</protein>
<keyword evidence="7" id="KW-1185">Reference proteome</keyword>
<name>A0A517RF48_9PLAN</name>
<dbReference type="InterPro" id="IPR050682">
    <property type="entry name" value="ModA/WtpA"/>
</dbReference>
<dbReference type="GO" id="GO:0030973">
    <property type="term" value="F:molybdate ion binding"/>
    <property type="evidence" value="ECO:0007669"/>
    <property type="project" value="TreeGrafter"/>
</dbReference>
<organism evidence="6 7">
    <name type="scientific">Gimesia alba</name>
    <dbReference type="NCBI Taxonomy" id="2527973"/>
    <lineage>
        <taxon>Bacteria</taxon>
        <taxon>Pseudomonadati</taxon>
        <taxon>Planctomycetota</taxon>
        <taxon>Planctomycetia</taxon>
        <taxon>Planctomycetales</taxon>
        <taxon>Planctomycetaceae</taxon>
        <taxon>Gimesia</taxon>
    </lineage>
</organism>
<evidence type="ECO:0000256" key="1">
    <source>
        <dbReference type="ARBA" id="ARBA00009175"/>
    </source>
</evidence>
<feature type="transmembrane region" description="Helical" evidence="5">
    <location>
        <begin position="24"/>
        <end position="46"/>
    </location>
</feature>
<dbReference type="EMBL" id="CP036269">
    <property type="protein sequence ID" value="QDT42503.1"/>
    <property type="molecule type" value="Genomic_DNA"/>
</dbReference>
<evidence type="ECO:0000256" key="5">
    <source>
        <dbReference type="SAM" id="Phobius"/>
    </source>
</evidence>
<dbReference type="InterPro" id="IPR005950">
    <property type="entry name" value="ModA"/>
</dbReference>
<dbReference type="PANTHER" id="PTHR30632:SF0">
    <property type="entry name" value="SULFATE-BINDING PROTEIN"/>
    <property type="match status" value="1"/>
</dbReference>
<comment type="similarity">
    <text evidence="1">Belongs to the bacterial solute-binding protein ModA family.</text>
</comment>
<dbReference type="Gene3D" id="3.40.190.10">
    <property type="entry name" value="Periplasmic binding protein-like II"/>
    <property type="match status" value="4"/>
</dbReference>
<dbReference type="PANTHER" id="PTHR30632">
    <property type="entry name" value="MOLYBDATE-BINDING PERIPLASMIC PROTEIN"/>
    <property type="match status" value="1"/>
</dbReference>
<dbReference type="AlphaFoldDB" id="A0A517RF48"/>
<keyword evidence="2" id="KW-0479">Metal-binding</keyword>
<feature type="region of interest" description="Disordered" evidence="4">
    <location>
        <begin position="54"/>
        <end position="81"/>
    </location>
</feature>
<dbReference type="SUPFAM" id="SSF53850">
    <property type="entry name" value="Periplasmic binding protein-like II"/>
    <property type="match status" value="2"/>
</dbReference>
<evidence type="ECO:0000313" key="7">
    <source>
        <dbReference type="Proteomes" id="UP000317171"/>
    </source>
</evidence>
<keyword evidence="5" id="KW-0812">Transmembrane</keyword>
<evidence type="ECO:0000256" key="3">
    <source>
        <dbReference type="ARBA" id="ARBA00022729"/>
    </source>
</evidence>
<feature type="compositionally biased region" description="Polar residues" evidence="4">
    <location>
        <begin position="57"/>
        <end position="81"/>
    </location>
</feature>